<evidence type="ECO:0000256" key="1">
    <source>
        <dbReference type="ARBA" id="ARBA00001946"/>
    </source>
</evidence>
<dbReference type="SMART" id="SM00873">
    <property type="entry name" value="B3_4"/>
    <property type="match status" value="1"/>
</dbReference>
<dbReference type="InterPro" id="IPR009061">
    <property type="entry name" value="DNA-bd_dom_put_sf"/>
</dbReference>
<dbReference type="WBParaSite" id="TMUE_1000003448.2">
    <property type="protein sequence ID" value="TMUE_1000003448.2"/>
    <property type="gene ID" value="WBGene00285226"/>
</dbReference>
<reference evidence="18" key="2">
    <citation type="submission" date="2014-03" db="EMBL/GenBank/DDBJ databases">
        <title>The whipworm genome and dual-species transcriptomics of an intimate host-pathogen interaction.</title>
        <authorList>
            <person name="Foth B.J."/>
            <person name="Tsai I.J."/>
            <person name="Reid A.J."/>
            <person name="Bancroft A.J."/>
            <person name="Nichol S."/>
            <person name="Tracey A."/>
            <person name="Holroyd N."/>
            <person name="Cotton J.A."/>
            <person name="Stanley E.J."/>
            <person name="Zarowiecki M."/>
            <person name="Liu J.Z."/>
            <person name="Huckvale T."/>
            <person name="Cooper P.J."/>
            <person name="Grencis R.K."/>
            <person name="Berriman M."/>
        </authorList>
    </citation>
    <scope>NUCLEOTIDE SEQUENCE [LARGE SCALE GENOMIC DNA]</scope>
    <source>
        <strain evidence="18">Edinburgh</strain>
    </source>
</reference>
<evidence type="ECO:0000259" key="17">
    <source>
        <dbReference type="PROSITE" id="PS51483"/>
    </source>
</evidence>
<accession>A0A5S6Q8C7</accession>
<evidence type="ECO:0000256" key="11">
    <source>
        <dbReference type="ARBA" id="ARBA00022840"/>
    </source>
</evidence>
<keyword evidence="9" id="KW-0479">Metal-binding</keyword>
<evidence type="ECO:0000256" key="15">
    <source>
        <dbReference type="ARBA" id="ARBA00033189"/>
    </source>
</evidence>
<evidence type="ECO:0000256" key="14">
    <source>
        <dbReference type="ARBA" id="ARBA00023146"/>
    </source>
</evidence>
<keyword evidence="7" id="KW-0963">Cytoplasm</keyword>
<evidence type="ECO:0000256" key="7">
    <source>
        <dbReference type="ARBA" id="ARBA00022490"/>
    </source>
</evidence>
<dbReference type="PROSITE" id="PS51483">
    <property type="entry name" value="B5"/>
    <property type="match status" value="1"/>
</dbReference>
<evidence type="ECO:0000313" key="18">
    <source>
        <dbReference type="Proteomes" id="UP000046395"/>
    </source>
</evidence>
<evidence type="ECO:0000256" key="10">
    <source>
        <dbReference type="ARBA" id="ARBA00022741"/>
    </source>
</evidence>
<dbReference type="EC" id="6.1.1.20" evidence="5"/>
<dbReference type="InterPro" id="IPR041616">
    <property type="entry name" value="PheRS_beta_core"/>
</dbReference>
<evidence type="ECO:0000256" key="9">
    <source>
        <dbReference type="ARBA" id="ARBA00022723"/>
    </source>
</evidence>
<evidence type="ECO:0000256" key="3">
    <source>
        <dbReference type="ARBA" id="ARBA00007438"/>
    </source>
</evidence>
<dbReference type="WBParaSite" id="TMUE_1000003448.3">
    <property type="protein sequence ID" value="TMUE_1000003448.3"/>
    <property type="gene ID" value="WBGene00285226"/>
</dbReference>
<evidence type="ECO:0000313" key="19">
    <source>
        <dbReference type="WBParaSite" id="TMUE_1000003448.1"/>
    </source>
</evidence>
<dbReference type="FunFam" id="3.50.40.10:FF:000002">
    <property type="entry name" value="phenylalanine--tRNA ligase beta subunit"/>
    <property type="match status" value="1"/>
</dbReference>
<evidence type="ECO:0000256" key="16">
    <source>
        <dbReference type="ARBA" id="ARBA00049255"/>
    </source>
</evidence>
<dbReference type="GO" id="GO:0003723">
    <property type="term" value="F:RNA binding"/>
    <property type="evidence" value="ECO:0007669"/>
    <property type="project" value="InterPro"/>
</dbReference>
<dbReference type="GO" id="GO:0006432">
    <property type="term" value="P:phenylalanyl-tRNA aminoacylation"/>
    <property type="evidence" value="ECO:0007669"/>
    <property type="project" value="InterPro"/>
</dbReference>
<dbReference type="Gene3D" id="3.30.930.10">
    <property type="entry name" value="Bira Bifunctional Protein, Domain 2"/>
    <property type="match status" value="1"/>
</dbReference>
<dbReference type="InterPro" id="IPR045060">
    <property type="entry name" value="Phe-tRNA-ligase_IIc_bsu"/>
</dbReference>
<dbReference type="PANTHER" id="PTHR10947">
    <property type="entry name" value="PHENYLALANYL-TRNA SYNTHETASE BETA CHAIN AND LEUCINE-RICH REPEAT-CONTAINING PROTEIN 47"/>
    <property type="match status" value="1"/>
</dbReference>
<dbReference type="STRING" id="70415.A0A5S6Q8C7"/>
<evidence type="ECO:0000256" key="12">
    <source>
        <dbReference type="ARBA" id="ARBA00022842"/>
    </source>
</evidence>
<dbReference type="Pfam" id="PF03483">
    <property type="entry name" value="B3_4"/>
    <property type="match status" value="1"/>
</dbReference>
<dbReference type="Pfam" id="PF18262">
    <property type="entry name" value="PhetRS_B1"/>
    <property type="match status" value="1"/>
</dbReference>
<dbReference type="InterPro" id="IPR004531">
    <property type="entry name" value="Phe-tRNA-synth_IIc_bsu_arc_euk"/>
</dbReference>
<dbReference type="CDD" id="cd00769">
    <property type="entry name" value="PheRS_beta_core"/>
    <property type="match status" value="1"/>
</dbReference>
<comment type="subunit">
    <text evidence="4">Tetramer of two alpha and two beta subunits.</text>
</comment>
<keyword evidence="13" id="KW-0648">Protein biosynthesis</keyword>
<dbReference type="InterPro" id="IPR005147">
    <property type="entry name" value="tRNA_synthase_B5-dom"/>
</dbReference>
<dbReference type="GO" id="GO:0004826">
    <property type="term" value="F:phenylalanine-tRNA ligase activity"/>
    <property type="evidence" value="ECO:0007669"/>
    <property type="project" value="UniProtKB-EC"/>
</dbReference>
<dbReference type="SUPFAM" id="SSF55681">
    <property type="entry name" value="Class II aaRS and biotin synthetases"/>
    <property type="match status" value="1"/>
</dbReference>
<dbReference type="InterPro" id="IPR005146">
    <property type="entry name" value="B3/B4_tRNA-bd"/>
</dbReference>
<sequence>MPTISVKKREFLGTFGSLTDEEVDYMLFRFGLELDETVNENFTNEKGEMFDEIVYKIEVPANRCDLLSTEGLMTALQSFFRSKSPPLFNVENSSELKVFADDSVKQIRPFIVAAALRNVRLTQDAYTSLIDLQEKLHHNICRKRMLVAIGVHDLDTLKAPFVYMTKPPDEIYFQPLNQTKEFTASELMDHYSTDLHLRQYLHIIEGAPRYPVIYDTTGTVLSMPPIINGNHSKVTLSTRNILIECTATDLHRAEVVLDTLVCTYSKYCNPPYTVEAIAIHGADGSVKFYPTLPTTEMVLTAEEINKRIGVELSVSEIACLLKRMGLETQAPCDSSVVHVLIPPNRHDILHACDVIEDVAIAYGYNKVARLLPSDSTVAEQLPINKLTEKFRREIAASGFTEVLTFALCSRSDVSTRLNRANGLCEAVHVANPKTLDFQIARTTLLPGILKTISQNRKRPLPLKLFEIQDVVLKKDEVALNRRNLCAVHYGKTSGFEVIHGLLDHLMALLSIPFDENDGYFISEIENPTFFHGRCAAIFLKGRSDPIGHMGILHPDVTKAFELNFVCASMEICFEDMLSLAQFL</sequence>
<keyword evidence="12" id="KW-0460">Magnesium</keyword>
<comment type="cofactor">
    <cofactor evidence="1">
        <name>Mg(2+)</name>
        <dbReference type="ChEBI" id="CHEBI:18420"/>
    </cofactor>
</comment>
<keyword evidence="11" id="KW-0067">ATP-binding</keyword>
<dbReference type="Gene3D" id="3.30.56.10">
    <property type="match status" value="2"/>
</dbReference>
<comment type="similarity">
    <text evidence="3">Belongs to the phenylalanyl-tRNA synthetase beta subunit family. Type 2 subfamily.</text>
</comment>
<protein>
    <recommendedName>
        <fullName evidence="6">Phenylalanine--tRNA ligase beta subunit</fullName>
        <ecNumber evidence="5">6.1.1.20</ecNumber>
    </recommendedName>
    <alternativeName>
        <fullName evidence="15">Phenylalanyl-tRNA synthetase beta subunit</fullName>
    </alternativeName>
</protein>
<dbReference type="NCBIfam" id="TIGR00471">
    <property type="entry name" value="pheT_arch"/>
    <property type="match status" value="1"/>
</dbReference>
<dbReference type="WBParaSite" id="TMUE_1000003448.1">
    <property type="protein sequence ID" value="TMUE_1000003448.1"/>
    <property type="gene ID" value="WBGene00285226"/>
</dbReference>
<dbReference type="GO" id="GO:0000287">
    <property type="term" value="F:magnesium ion binding"/>
    <property type="evidence" value="ECO:0007669"/>
    <property type="project" value="InterPro"/>
</dbReference>
<comment type="subcellular location">
    <subcellularLocation>
        <location evidence="2">Cytoplasm</location>
    </subcellularLocation>
</comment>
<dbReference type="Gene3D" id="3.50.40.10">
    <property type="entry name" value="Phenylalanyl-trna Synthetase, Chain B, domain 3"/>
    <property type="match status" value="1"/>
</dbReference>
<evidence type="ECO:0000256" key="13">
    <source>
        <dbReference type="ARBA" id="ARBA00022917"/>
    </source>
</evidence>
<dbReference type="PANTHER" id="PTHR10947:SF0">
    <property type="entry name" value="PHENYLALANINE--TRNA LIGASE BETA SUBUNIT"/>
    <property type="match status" value="1"/>
</dbReference>
<proteinExistence type="inferred from homology"/>
<name>A0A5S6Q8C7_TRIMR</name>
<evidence type="ECO:0000256" key="6">
    <source>
        <dbReference type="ARBA" id="ARBA00017032"/>
    </source>
</evidence>
<dbReference type="GO" id="GO:0009328">
    <property type="term" value="C:phenylalanine-tRNA ligase complex"/>
    <property type="evidence" value="ECO:0007669"/>
    <property type="project" value="TreeGrafter"/>
</dbReference>
<keyword evidence="8" id="KW-0436">Ligase</keyword>
<dbReference type="SUPFAM" id="SSF56037">
    <property type="entry name" value="PheT/TilS domain"/>
    <property type="match status" value="1"/>
</dbReference>
<keyword evidence="18" id="KW-1185">Reference proteome</keyword>
<feature type="domain" description="B5" evidence="17">
    <location>
        <begin position="292"/>
        <end position="369"/>
    </location>
</feature>
<reference evidence="18" key="1">
    <citation type="submission" date="2013-11" db="EMBL/GenBank/DDBJ databases">
        <authorList>
            <person name="Aslett M."/>
        </authorList>
    </citation>
    <scope>NUCLEOTIDE SEQUENCE [LARGE SCALE GENOMIC DNA]</scope>
    <source>
        <strain evidence="18">Edinburgh</strain>
    </source>
</reference>
<dbReference type="SMART" id="SM00874">
    <property type="entry name" value="B5"/>
    <property type="match status" value="1"/>
</dbReference>
<dbReference type="Proteomes" id="UP000046395">
    <property type="component" value="Unassembled WGS sequence"/>
</dbReference>
<dbReference type="FunFam" id="3.30.930.10:FF:000059">
    <property type="entry name" value="phenylalanine--tRNA ligase beta subunit"/>
    <property type="match status" value="1"/>
</dbReference>
<evidence type="ECO:0000256" key="4">
    <source>
        <dbReference type="ARBA" id="ARBA00011209"/>
    </source>
</evidence>
<dbReference type="InterPro" id="IPR040659">
    <property type="entry name" value="PhetRS_B1"/>
</dbReference>
<dbReference type="SUPFAM" id="SSF46955">
    <property type="entry name" value="Putative DNA-binding domain"/>
    <property type="match status" value="2"/>
</dbReference>
<evidence type="ECO:0000256" key="2">
    <source>
        <dbReference type="ARBA" id="ARBA00004496"/>
    </source>
</evidence>
<dbReference type="InterPro" id="IPR020825">
    <property type="entry name" value="Phe-tRNA_synthase-like_B3/B4"/>
</dbReference>
<dbReference type="GO" id="GO:0005524">
    <property type="term" value="F:ATP binding"/>
    <property type="evidence" value="ECO:0007669"/>
    <property type="project" value="UniProtKB-KW"/>
</dbReference>
<evidence type="ECO:0000256" key="8">
    <source>
        <dbReference type="ARBA" id="ARBA00022598"/>
    </source>
</evidence>
<dbReference type="Pfam" id="PF17759">
    <property type="entry name" value="tRNA_synthFbeta"/>
    <property type="match status" value="1"/>
</dbReference>
<keyword evidence="10" id="KW-0547">Nucleotide-binding</keyword>
<evidence type="ECO:0000256" key="5">
    <source>
        <dbReference type="ARBA" id="ARBA00012814"/>
    </source>
</evidence>
<dbReference type="InterPro" id="IPR045864">
    <property type="entry name" value="aa-tRNA-synth_II/BPL/LPL"/>
</dbReference>
<dbReference type="Pfam" id="PF03484">
    <property type="entry name" value="B5"/>
    <property type="match status" value="1"/>
</dbReference>
<comment type="catalytic activity">
    <reaction evidence="16">
        <text>tRNA(Phe) + L-phenylalanine + ATP = L-phenylalanyl-tRNA(Phe) + AMP + diphosphate + H(+)</text>
        <dbReference type="Rhea" id="RHEA:19413"/>
        <dbReference type="Rhea" id="RHEA-COMP:9668"/>
        <dbReference type="Rhea" id="RHEA-COMP:9699"/>
        <dbReference type="ChEBI" id="CHEBI:15378"/>
        <dbReference type="ChEBI" id="CHEBI:30616"/>
        <dbReference type="ChEBI" id="CHEBI:33019"/>
        <dbReference type="ChEBI" id="CHEBI:58095"/>
        <dbReference type="ChEBI" id="CHEBI:78442"/>
        <dbReference type="ChEBI" id="CHEBI:78531"/>
        <dbReference type="ChEBI" id="CHEBI:456215"/>
        <dbReference type="EC" id="6.1.1.20"/>
    </reaction>
</comment>
<organism evidence="18 19">
    <name type="scientific">Trichuris muris</name>
    <name type="common">Mouse whipworm</name>
    <dbReference type="NCBI Taxonomy" id="70415"/>
    <lineage>
        <taxon>Eukaryota</taxon>
        <taxon>Metazoa</taxon>
        <taxon>Ecdysozoa</taxon>
        <taxon>Nematoda</taxon>
        <taxon>Enoplea</taxon>
        <taxon>Dorylaimia</taxon>
        <taxon>Trichinellida</taxon>
        <taxon>Trichuridae</taxon>
        <taxon>Trichuris</taxon>
    </lineage>
</organism>
<reference evidence="19" key="3">
    <citation type="submission" date="2019-12" db="UniProtKB">
        <authorList>
            <consortium name="WormBaseParasite"/>
        </authorList>
    </citation>
    <scope>IDENTIFICATION</scope>
</reference>
<dbReference type="AlphaFoldDB" id="A0A5S6Q8C7"/>
<keyword evidence="14" id="KW-0030">Aminoacyl-tRNA synthetase</keyword>